<evidence type="ECO:0000313" key="1">
    <source>
        <dbReference type="EMBL" id="MET3867480.1"/>
    </source>
</evidence>
<reference evidence="1 2" key="1">
    <citation type="submission" date="2024-06" db="EMBL/GenBank/DDBJ databases">
        <title>Genomics of switchgrass bacterial isolates.</title>
        <authorList>
            <person name="Shade A."/>
        </authorList>
    </citation>
    <scope>NUCLEOTIDE SEQUENCE [LARGE SCALE GENOMIC DNA]</scope>
    <source>
        <strain evidence="1 2">PvP084</strain>
    </source>
</reference>
<dbReference type="GeneID" id="6139043"/>
<sequence length="76" mass="8370">MAIDVRAVARLREIAAVVGCPVEAFYAPDGDACELCMTSELFRLWQAIQEPQARQRILNSARREALGEAIHAEAAE</sequence>
<dbReference type="EMBL" id="JBEPNW010000002">
    <property type="protein sequence ID" value="MET3867480.1"/>
    <property type="molecule type" value="Genomic_DNA"/>
</dbReference>
<dbReference type="Proteomes" id="UP001549119">
    <property type="component" value="Unassembled WGS sequence"/>
</dbReference>
<evidence type="ECO:0000313" key="2">
    <source>
        <dbReference type="Proteomes" id="UP001549119"/>
    </source>
</evidence>
<dbReference type="RefSeq" id="WP_012319949.1">
    <property type="nucleotide sequence ID" value="NZ_BJXP01000093.1"/>
</dbReference>
<proteinExistence type="predicted"/>
<accession>A0ABV2NM77</accession>
<keyword evidence="2" id="KW-1185">Reference proteome</keyword>
<comment type="caution">
    <text evidence="1">The sequence shown here is derived from an EMBL/GenBank/DDBJ whole genome shotgun (WGS) entry which is preliminary data.</text>
</comment>
<protein>
    <recommendedName>
        <fullName evidence="3">XRE family transcriptional regulator</fullName>
    </recommendedName>
</protein>
<evidence type="ECO:0008006" key="3">
    <source>
        <dbReference type="Google" id="ProtNLM"/>
    </source>
</evidence>
<organism evidence="1 2">
    <name type="scientific">Methylobacterium radiotolerans</name>
    <dbReference type="NCBI Taxonomy" id="31998"/>
    <lineage>
        <taxon>Bacteria</taxon>
        <taxon>Pseudomonadati</taxon>
        <taxon>Pseudomonadota</taxon>
        <taxon>Alphaproteobacteria</taxon>
        <taxon>Hyphomicrobiales</taxon>
        <taxon>Methylobacteriaceae</taxon>
        <taxon>Methylobacterium</taxon>
    </lineage>
</organism>
<name>A0ABV2NM77_9HYPH</name>
<gene>
    <name evidence="1" type="ORF">ABIC20_004789</name>
</gene>